<protein>
    <submittedName>
        <fullName evidence="1">Uncharacterized protein</fullName>
    </submittedName>
</protein>
<dbReference type="InterPro" id="IPR046480">
    <property type="entry name" value="DUF6573"/>
</dbReference>
<dbReference type="OrthoDB" id="4556966at2"/>
<accession>A0A6P1ZEY0</accession>
<dbReference type="Pfam" id="PF20213">
    <property type="entry name" value="DUF6573"/>
    <property type="match status" value="1"/>
</dbReference>
<evidence type="ECO:0000313" key="2">
    <source>
        <dbReference type="Proteomes" id="UP000434052"/>
    </source>
</evidence>
<sequence>MTTENIFADAPIIYSYTREDALDDGTLVDVSGPATESGIKYPVAMTRTCWDTWVAVPKGLEGWQDAEGRLWDTLWMLRVAISQQRGACDTIRYTVIFQMPTGRGAKKPYKQVYADLKAICGPGDRGEPVITIMLPEED</sequence>
<dbReference type="EMBL" id="QMIF01000017">
    <property type="protein sequence ID" value="TVM31189.1"/>
    <property type="molecule type" value="Genomic_DNA"/>
</dbReference>
<name>A0A6P1ZEY0_9BACT</name>
<evidence type="ECO:0000313" key="1">
    <source>
        <dbReference type="EMBL" id="TVM31189.1"/>
    </source>
</evidence>
<dbReference type="Proteomes" id="UP000434052">
    <property type="component" value="Unassembled WGS sequence"/>
</dbReference>
<comment type="caution">
    <text evidence="1">The sequence shown here is derived from an EMBL/GenBank/DDBJ whole genome shotgun (WGS) entry which is preliminary data.</text>
</comment>
<gene>
    <name evidence="1" type="ORF">DQK91_18945</name>
</gene>
<organism evidence="1 2">
    <name type="scientific">Oceanidesulfovibrio marinus</name>
    <dbReference type="NCBI Taxonomy" id="370038"/>
    <lineage>
        <taxon>Bacteria</taxon>
        <taxon>Pseudomonadati</taxon>
        <taxon>Thermodesulfobacteriota</taxon>
        <taxon>Desulfovibrionia</taxon>
        <taxon>Desulfovibrionales</taxon>
        <taxon>Desulfovibrionaceae</taxon>
        <taxon>Oceanidesulfovibrio</taxon>
    </lineage>
</organism>
<reference evidence="1 2" key="1">
    <citation type="submission" date="2018-06" db="EMBL/GenBank/DDBJ databases">
        <title>Complete genome of Desulfovibrio marinus P48SEP.</title>
        <authorList>
            <person name="Crispim J.S."/>
            <person name="Vidigal P.M.P."/>
            <person name="Silva L.C.F."/>
            <person name="Araujo L.C."/>
            <person name="Laguardia C.N."/>
            <person name="Dias R.S."/>
            <person name="Sousa M.P."/>
            <person name="Paula S.O."/>
            <person name="Silva C."/>
        </authorList>
    </citation>
    <scope>NUCLEOTIDE SEQUENCE [LARGE SCALE GENOMIC DNA]</scope>
    <source>
        <strain evidence="1 2">P48SEP</strain>
    </source>
</reference>
<proteinExistence type="predicted"/>
<dbReference type="AlphaFoldDB" id="A0A6P1ZEY0"/>
<dbReference type="RefSeq" id="WP_144306974.1">
    <property type="nucleotide sequence ID" value="NZ_QMIF01000017.1"/>
</dbReference>